<dbReference type="Proteomes" id="UP000535415">
    <property type="component" value="Unassembled WGS sequence"/>
</dbReference>
<gene>
    <name evidence="9" type="ORF">FHS72_001531</name>
</gene>
<evidence type="ECO:0000256" key="3">
    <source>
        <dbReference type="ARBA" id="ARBA00022452"/>
    </source>
</evidence>
<name>A0A7W9BKF5_9RHOB</name>
<evidence type="ECO:0000256" key="6">
    <source>
        <dbReference type="ARBA" id="ARBA00023136"/>
    </source>
</evidence>
<accession>A0A7W9BKF5</accession>
<dbReference type="PANTHER" id="PTHR35093">
    <property type="entry name" value="OUTER MEMBRANE PROTEIN NMB0088-RELATED"/>
    <property type="match status" value="1"/>
</dbReference>
<evidence type="ECO:0000313" key="9">
    <source>
        <dbReference type="EMBL" id="MBB5721907.1"/>
    </source>
</evidence>
<feature type="signal peptide" evidence="8">
    <location>
        <begin position="1"/>
        <end position="20"/>
    </location>
</feature>
<dbReference type="InterPro" id="IPR005017">
    <property type="entry name" value="OMPP1/FadL/TodX"/>
</dbReference>
<dbReference type="Pfam" id="PF03349">
    <property type="entry name" value="Toluene_X"/>
    <property type="match status" value="1"/>
</dbReference>
<keyword evidence="10" id="KW-1185">Reference proteome</keyword>
<keyword evidence="6" id="KW-0472">Membrane</keyword>
<feature type="chain" id="PRO_5031104433" evidence="8">
    <location>
        <begin position="21"/>
        <end position="387"/>
    </location>
</feature>
<dbReference type="AlphaFoldDB" id="A0A7W9BKF5"/>
<dbReference type="EMBL" id="JACIJM010000004">
    <property type="protein sequence ID" value="MBB5721907.1"/>
    <property type="molecule type" value="Genomic_DNA"/>
</dbReference>
<keyword evidence="5 8" id="KW-0732">Signal</keyword>
<dbReference type="SUPFAM" id="SSF56935">
    <property type="entry name" value="Porins"/>
    <property type="match status" value="1"/>
</dbReference>
<evidence type="ECO:0000256" key="7">
    <source>
        <dbReference type="ARBA" id="ARBA00023237"/>
    </source>
</evidence>
<comment type="caution">
    <text evidence="9">The sequence shown here is derived from an EMBL/GenBank/DDBJ whole genome shotgun (WGS) entry which is preliminary data.</text>
</comment>
<dbReference type="GO" id="GO:0009279">
    <property type="term" value="C:cell outer membrane"/>
    <property type="evidence" value="ECO:0007669"/>
    <property type="project" value="UniProtKB-SubCell"/>
</dbReference>
<dbReference type="PANTHER" id="PTHR35093:SF8">
    <property type="entry name" value="OUTER MEMBRANE PROTEIN NMB0088-RELATED"/>
    <property type="match status" value="1"/>
</dbReference>
<keyword evidence="3" id="KW-1134">Transmembrane beta strand</keyword>
<comment type="similarity">
    <text evidence="2">Belongs to the OmpP1/FadL family.</text>
</comment>
<keyword evidence="7" id="KW-0998">Cell outer membrane</keyword>
<organism evidence="9 10">
    <name type="scientific">Yoonia ponticola</name>
    <dbReference type="NCBI Taxonomy" id="1524255"/>
    <lineage>
        <taxon>Bacteria</taxon>
        <taxon>Pseudomonadati</taxon>
        <taxon>Pseudomonadota</taxon>
        <taxon>Alphaproteobacteria</taxon>
        <taxon>Rhodobacterales</taxon>
        <taxon>Paracoccaceae</taxon>
        <taxon>Yoonia</taxon>
    </lineage>
</organism>
<evidence type="ECO:0000256" key="1">
    <source>
        <dbReference type="ARBA" id="ARBA00004571"/>
    </source>
</evidence>
<evidence type="ECO:0000256" key="5">
    <source>
        <dbReference type="ARBA" id="ARBA00022729"/>
    </source>
</evidence>
<evidence type="ECO:0000256" key="4">
    <source>
        <dbReference type="ARBA" id="ARBA00022692"/>
    </source>
</evidence>
<keyword evidence="4" id="KW-0812">Transmembrane</keyword>
<dbReference type="GO" id="GO:0015483">
    <property type="term" value="F:long-chain fatty acid transporting porin activity"/>
    <property type="evidence" value="ECO:0007669"/>
    <property type="project" value="TreeGrafter"/>
</dbReference>
<protein>
    <submittedName>
        <fullName evidence="9">Long-subunit fatty acid transport protein</fullName>
    </submittedName>
</protein>
<evidence type="ECO:0000256" key="8">
    <source>
        <dbReference type="SAM" id="SignalP"/>
    </source>
</evidence>
<reference evidence="9 10" key="1">
    <citation type="submission" date="2020-08" db="EMBL/GenBank/DDBJ databases">
        <title>Genomic Encyclopedia of Type Strains, Phase IV (KMG-IV): sequencing the most valuable type-strain genomes for metagenomic binning, comparative biology and taxonomic classification.</title>
        <authorList>
            <person name="Goeker M."/>
        </authorList>
    </citation>
    <scope>NUCLEOTIDE SEQUENCE [LARGE SCALE GENOMIC DNA]</scope>
    <source>
        <strain evidence="9 10">DSM 101064</strain>
    </source>
</reference>
<evidence type="ECO:0000313" key="10">
    <source>
        <dbReference type="Proteomes" id="UP000535415"/>
    </source>
</evidence>
<comment type="subcellular location">
    <subcellularLocation>
        <location evidence="1">Cell outer membrane</location>
        <topology evidence="1">Multi-pass membrane protein</topology>
    </subcellularLocation>
</comment>
<proteinExistence type="inferred from homology"/>
<evidence type="ECO:0000256" key="2">
    <source>
        <dbReference type="ARBA" id="ARBA00008163"/>
    </source>
</evidence>
<sequence>MKNTLKLTAALMLTTTAATAGGIERGGNGYSVLFEEGTYVALSFSSVKPDVSGDYPAALGGGSTGNMSEDYSTASVALKYELNDQFDVGLFLNQPYGANADYPDGVYAGLSADWESSQIALVLKYQATPNISVFGGIRSVESEADIAIPDALIRKGLSDAGAAGNATAAALAGGAPAGTLGYTAETDASRETSYILGAAYERPEIALRVALTYETGYKHKFAGTESVLAVPSVSGTSDFEIEMPQSVTLDFQTGVAADTLVFGSIRWAEWSVWEVRPNGYEALTNDRVTGIDDDVTTFRLGVGRQINEDLSVFARVTYEDGNGSVASRLSPTDGSTAFGIGGSYTYNNVKFTGGLEYIKLGEATDDSGVEFADNDAIGLGLTVGYQF</sequence>
<dbReference type="RefSeq" id="WP_183527715.1">
    <property type="nucleotide sequence ID" value="NZ_JACIJM010000004.1"/>
</dbReference>
<dbReference type="Gene3D" id="2.40.160.60">
    <property type="entry name" value="Outer membrane protein transport protein (OMPP1/FadL/TodX)"/>
    <property type="match status" value="1"/>
</dbReference>